<reference evidence="1 2" key="1">
    <citation type="submission" date="2024-07" db="EMBL/GenBank/DDBJ databases">
        <authorList>
            <person name="Thanompreechachai J."/>
            <person name="Duangmal K."/>
        </authorList>
    </citation>
    <scope>NUCLEOTIDE SEQUENCE [LARGE SCALE GENOMIC DNA]</scope>
    <source>
        <strain evidence="1 2">TBRC 1896</strain>
    </source>
</reference>
<dbReference type="EMBL" id="JBGGTQ010000015">
    <property type="protein sequence ID" value="MEZ0494644.1"/>
    <property type="molecule type" value="Genomic_DNA"/>
</dbReference>
<gene>
    <name evidence="1" type="ORF">AB2L28_20600</name>
</gene>
<protein>
    <submittedName>
        <fullName evidence="1">Uncharacterized protein</fullName>
    </submittedName>
</protein>
<accession>A0ABV4I7K2</accession>
<organism evidence="1 2">
    <name type="scientific">Kineococcus mangrovi</name>
    <dbReference type="NCBI Taxonomy" id="1660183"/>
    <lineage>
        <taxon>Bacteria</taxon>
        <taxon>Bacillati</taxon>
        <taxon>Actinomycetota</taxon>
        <taxon>Actinomycetes</taxon>
        <taxon>Kineosporiales</taxon>
        <taxon>Kineosporiaceae</taxon>
        <taxon>Kineococcus</taxon>
    </lineage>
</organism>
<evidence type="ECO:0000313" key="2">
    <source>
        <dbReference type="Proteomes" id="UP001566476"/>
    </source>
</evidence>
<name>A0ABV4I7K2_9ACTN</name>
<dbReference type="Proteomes" id="UP001566476">
    <property type="component" value="Unassembled WGS sequence"/>
</dbReference>
<proteinExistence type="predicted"/>
<keyword evidence="2" id="KW-1185">Reference proteome</keyword>
<dbReference type="RefSeq" id="WP_370720876.1">
    <property type="nucleotide sequence ID" value="NZ_JBGGTQ010000015.1"/>
</dbReference>
<comment type="caution">
    <text evidence="1">The sequence shown here is derived from an EMBL/GenBank/DDBJ whole genome shotgun (WGS) entry which is preliminary data.</text>
</comment>
<evidence type="ECO:0000313" key="1">
    <source>
        <dbReference type="EMBL" id="MEZ0494644.1"/>
    </source>
</evidence>
<sequence>MTNFKTALAGLRASLRSQLFGTSGAIAPVSSELTTEVFATAQTRPPRVRRTAKTSPRIRCLQPTSQGTPCGKWVLLIDSITHASGCWWHATKVERMAWHAARRDLAQA</sequence>